<name>A0A0E9R386_ANGAN</name>
<protein>
    <submittedName>
        <fullName evidence="1">Uncharacterized protein</fullName>
    </submittedName>
</protein>
<dbReference type="AlphaFoldDB" id="A0A0E9R386"/>
<reference evidence="1" key="1">
    <citation type="submission" date="2014-11" db="EMBL/GenBank/DDBJ databases">
        <authorList>
            <person name="Amaro Gonzalez C."/>
        </authorList>
    </citation>
    <scope>NUCLEOTIDE SEQUENCE</scope>
</reference>
<sequence>MPLEEYITYLDIPLSNHVCKSDCTQQPAGWIN</sequence>
<accession>A0A0E9R386</accession>
<reference evidence="1" key="2">
    <citation type="journal article" date="2015" name="Fish Shellfish Immunol.">
        <title>Early steps in the European eel (Anguilla anguilla)-Vibrio vulnificus interaction in the gills: Role of the RtxA13 toxin.</title>
        <authorList>
            <person name="Callol A."/>
            <person name="Pajuelo D."/>
            <person name="Ebbesson L."/>
            <person name="Teles M."/>
            <person name="MacKenzie S."/>
            <person name="Amaro C."/>
        </authorList>
    </citation>
    <scope>NUCLEOTIDE SEQUENCE</scope>
</reference>
<dbReference type="EMBL" id="GBXM01084988">
    <property type="protein sequence ID" value="JAH23589.1"/>
    <property type="molecule type" value="Transcribed_RNA"/>
</dbReference>
<organism evidence="1">
    <name type="scientific">Anguilla anguilla</name>
    <name type="common">European freshwater eel</name>
    <name type="synonym">Muraena anguilla</name>
    <dbReference type="NCBI Taxonomy" id="7936"/>
    <lineage>
        <taxon>Eukaryota</taxon>
        <taxon>Metazoa</taxon>
        <taxon>Chordata</taxon>
        <taxon>Craniata</taxon>
        <taxon>Vertebrata</taxon>
        <taxon>Euteleostomi</taxon>
        <taxon>Actinopterygii</taxon>
        <taxon>Neopterygii</taxon>
        <taxon>Teleostei</taxon>
        <taxon>Anguilliformes</taxon>
        <taxon>Anguillidae</taxon>
        <taxon>Anguilla</taxon>
    </lineage>
</organism>
<proteinExistence type="predicted"/>
<evidence type="ECO:0000313" key="1">
    <source>
        <dbReference type="EMBL" id="JAH23589.1"/>
    </source>
</evidence>